<protein>
    <submittedName>
        <fullName evidence="2">Uncharacterized protein</fullName>
    </submittedName>
</protein>
<evidence type="ECO:0000313" key="2">
    <source>
        <dbReference type="EMBL" id="VEL33174.1"/>
    </source>
</evidence>
<dbReference type="AlphaFoldDB" id="A0A448XBZ8"/>
<evidence type="ECO:0000256" key="1">
    <source>
        <dbReference type="SAM" id="MobiDB-lite"/>
    </source>
</evidence>
<comment type="caution">
    <text evidence="2">The sequence shown here is derived from an EMBL/GenBank/DDBJ whole genome shotgun (WGS) entry which is preliminary data.</text>
</comment>
<feature type="compositionally biased region" description="Low complexity" evidence="1">
    <location>
        <begin position="1"/>
        <end position="13"/>
    </location>
</feature>
<feature type="region of interest" description="Disordered" evidence="1">
    <location>
        <begin position="1"/>
        <end position="31"/>
    </location>
</feature>
<gene>
    <name evidence="2" type="ORF">PXEA_LOCUS26614</name>
</gene>
<keyword evidence="3" id="KW-1185">Reference proteome</keyword>
<dbReference type="EMBL" id="CAAALY010245291">
    <property type="protein sequence ID" value="VEL33174.1"/>
    <property type="molecule type" value="Genomic_DNA"/>
</dbReference>
<accession>A0A448XBZ8</accession>
<reference evidence="2" key="1">
    <citation type="submission" date="2018-11" db="EMBL/GenBank/DDBJ databases">
        <authorList>
            <consortium name="Pathogen Informatics"/>
        </authorList>
    </citation>
    <scope>NUCLEOTIDE SEQUENCE</scope>
</reference>
<sequence length="84" mass="9130">MRASSLASNLSAAKPPPNFRTVAQPPEGGVPAIPPSAPVFFTNYANNSDVPVGQQPSLPWRHLLTAWYQAGYREGQRRALEEQA</sequence>
<evidence type="ECO:0000313" key="3">
    <source>
        <dbReference type="Proteomes" id="UP000784294"/>
    </source>
</evidence>
<organism evidence="2 3">
    <name type="scientific">Protopolystoma xenopodis</name>
    <dbReference type="NCBI Taxonomy" id="117903"/>
    <lineage>
        <taxon>Eukaryota</taxon>
        <taxon>Metazoa</taxon>
        <taxon>Spiralia</taxon>
        <taxon>Lophotrochozoa</taxon>
        <taxon>Platyhelminthes</taxon>
        <taxon>Monogenea</taxon>
        <taxon>Polyopisthocotylea</taxon>
        <taxon>Polystomatidea</taxon>
        <taxon>Polystomatidae</taxon>
        <taxon>Protopolystoma</taxon>
    </lineage>
</organism>
<proteinExistence type="predicted"/>
<name>A0A448XBZ8_9PLAT</name>
<dbReference type="Proteomes" id="UP000784294">
    <property type="component" value="Unassembled WGS sequence"/>
</dbReference>